<organism evidence="2 3">
    <name type="scientific">Dreissena polymorpha</name>
    <name type="common">Zebra mussel</name>
    <name type="synonym">Mytilus polymorpha</name>
    <dbReference type="NCBI Taxonomy" id="45954"/>
    <lineage>
        <taxon>Eukaryota</taxon>
        <taxon>Metazoa</taxon>
        <taxon>Spiralia</taxon>
        <taxon>Lophotrochozoa</taxon>
        <taxon>Mollusca</taxon>
        <taxon>Bivalvia</taxon>
        <taxon>Autobranchia</taxon>
        <taxon>Heteroconchia</taxon>
        <taxon>Euheterodonta</taxon>
        <taxon>Imparidentia</taxon>
        <taxon>Neoheterodontei</taxon>
        <taxon>Myida</taxon>
        <taxon>Dreissenoidea</taxon>
        <taxon>Dreissenidae</taxon>
        <taxon>Dreissena</taxon>
    </lineage>
</organism>
<evidence type="ECO:0000313" key="2">
    <source>
        <dbReference type="EMBL" id="KAH3854632.1"/>
    </source>
</evidence>
<feature type="region of interest" description="Disordered" evidence="1">
    <location>
        <begin position="46"/>
        <end position="72"/>
    </location>
</feature>
<feature type="compositionally biased region" description="Polar residues" evidence="1">
    <location>
        <begin position="47"/>
        <end position="58"/>
    </location>
</feature>
<dbReference type="EMBL" id="JAIWYP010000003">
    <property type="protein sequence ID" value="KAH3854632.1"/>
    <property type="molecule type" value="Genomic_DNA"/>
</dbReference>
<dbReference type="AlphaFoldDB" id="A0A9D4L9T9"/>
<reference evidence="2" key="2">
    <citation type="submission" date="2020-11" db="EMBL/GenBank/DDBJ databases">
        <authorList>
            <person name="McCartney M.A."/>
            <person name="Auch B."/>
            <person name="Kono T."/>
            <person name="Mallez S."/>
            <person name="Becker A."/>
            <person name="Gohl D.M."/>
            <person name="Silverstein K.A.T."/>
            <person name="Koren S."/>
            <person name="Bechman K.B."/>
            <person name="Herman A."/>
            <person name="Abrahante J.E."/>
            <person name="Garbe J."/>
        </authorList>
    </citation>
    <scope>NUCLEOTIDE SEQUENCE</scope>
    <source>
        <strain evidence="2">Duluth1</strain>
        <tissue evidence="2">Whole animal</tissue>
    </source>
</reference>
<evidence type="ECO:0000256" key="1">
    <source>
        <dbReference type="SAM" id="MobiDB-lite"/>
    </source>
</evidence>
<proteinExistence type="predicted"/>
<accession>A0A9D4L9T9</accession>
<reference evidence="2" key="1">
    <citation type="journal article" date="2019" name="bioRxiv">
        <title>The Genome of the Zebra Mussel, Dreissena polymorpha: A Resource for Invasive Species Research.</title>
        <authorList>
            <person name="McCartney M.A."/>
            <person name="Auch B."/>
            <person name="Kono T."/>
            <person name="Mallez S."/>
            <person name="Zhang Y."/>
            <person name="Obille A."/>
            <person name="Becker A."/>
            <person name="Abrahante J.E."/>
            <person name="Garbe J."/>
            <person name="Badalamenti J.P."/>
            <person name="Herman A."/>
            <person name="Mangelson H."/>
            <person name="Liachko I."/>
            <person name="Sullivan S."/>
            <person name="Sone E.D."/>
            <person name="Koren S."/>
            <person name="Silverstein K.A.T."/>
            <person name="Beckman K.B."/>
            <person name="Gohl D.M."/>
        </authorList>
    </citation>
    <scope>NUCLEOTIDE SEQUENCE</scope>
    <source>
        <strain evidence="2">Duluth1</strain>
        <tissue evidence="2">Whole animal</tissue>
    </source>
</reference>
<evidence type="ECO:0000313" key="3">
    <source>
        <dbReference type="Proteomes" id="UP000828390"/>
    </source>
</evidence>
<comment type="caution">
    <text evidence="2">The sequence shown here is derived from an EMBL/GenBank/DDBJ whole genome shotgun (WGS) entry which is preliminary data.</text>
</comment>
<dbReference type="Proteomes" id="UP000828390">
    <property type="component" value="Unassembled WGS sequence"/>
</dbReference>
<sequence>MERNYDCGDAVLVTLSAVIDLTALPAAEARYHQTCNVNCRTDRQIPKQFQSSNQTLHSPGSPKKLQKPLISP</sequence>
<gene>
    <name evidence="2" type="ORF">DPMN_097177</name>
</gene>
<protein>
    <submittedName>
        <fullName evidence="2">Uncharacterized protein</fullName>
    </submittedName>
</protein>
<keyword evidence="3" id="KW-1185">Reference proteome</keyword>
<name>A0A9D4L9T9_DREPO</name>